<protein>
    <submittedName>
        <fullName evidence="1">Uncharacterized protein</fullName>
    </submittedName>
</protein>
<keyword evidence="2" id="KW-1185">Reference proteome</keyword>
<gene>
    <name evidence="1" type="ORF">C7374_105212</name>
</gene>
<dbReference type="EMBL" id="QLMK01000005">
    <property type="protein sequence ID" value="RAK29161.1"/>
    <property type="molecule type" value="Genomic_DNA"/>
</dbReference>
<evidence type="ECO:0000313" key="2">
    <source>
        <dbReference type="Proteomes" id="UP000249453"/>
    </source>
</evidence>
<accession>A0A364JVN9</accession>
<dbReference type="RefSeq" id="WP_111575310.1">
    <property type="nucleotide sequence ID" value="NZ_JBHEEY010000004.1"/>
</dbReference>
<dbReference type="OrthoDB" id="6298777at2"/>
<evidence type="ECO:0000313" key="1">
    <source>
        <dbReference type="EMBL" id="RAK29161.1"/>
    </source>
</evidence>
<proteinExistence type="predicted"/>
<comment type="caution">
    <text evidence="1">The sequence shown here is derived from an EMBL/GenBank/DDBJ whole genome shotgun (WGS) entry which is preliminary data.</text>
</comment>
<sequence length="209" mass="22194">MTLSPFSTTWRPDVARKLNELEDALDGATAVSYESQTLTEPQKAQARDNIGVPQAIGDAVSGNMAGRAYPRRADGQAINFNGSGVEAGSPPAIVGGGWGGNFNNFYFYNTTSLAVGWANGATYADHLGPGGWTLATVQNQLNWRLTDTRFSGYTAGALDVRSNVDVGISVGVSGYVITGVSKSANHMTFQLRQPQIHIPNVGWRALGGW</sequence>
<dbReference type="Proteomes" id="UP000249453">
    <property type="component" value="Unassembled WGS sequence"/>
</dbReference>
<name>A0A364JVN9_9HYPH</name>
<organism evidence="1 2">
    <name type="scientific">Falsochrobactrum ovis</name>
    <dbReference type="NCBI Taxonomy" id="1293442"/>
    <lineage>
        <taxon>Bacteria</taxon>
        <taxon>Pseudomonadati</taxon>
        <taxon>Pseudomonadota</taxon>
        <taxon>Alphaproteobacteria</taxon>
        <taxon>Hyphomicrobiales</taxon>
        <taxon>Brucellaceae</taxon>
        <taxon>Falsochrobactrum</taxon>
    </lineage>
</organism>
<dbReference type="AlphaFoldDB" id="A0A364JVN9"/>
<reference evidence="1 2" key="1">
    <citation type="submission" date="2018-06" db="EMBL/GenBank/DDBJ databases">
        <title>Genomic Encyclopedia of Type Strains, Phase IV (KMG-IV): sequencing the most valuable type-strain genomes for metagenomic binning, comparative biology and taxonomic classification.</title>
        <authorList>
            <person name="Goeker M."/>
        </authorList>
    </citation>
    <scope>NUCLEOTIDE SEQUENCE [LARGE SCALE GENOMIC DNA]</scope>
    <source>
        <strain evidence="1 2">DSM 26720</strain>
    </source>
</reference>